<gene>
    <name evidence="2" type="ORF">BCR38DRAFT_417112</name>
</gene>
<protein>
    <submittedName>
        <fullName evidence="2">Uncharacterized protein</fullName>
    </submittedName>
</protein>
<evidence type="ECO:0000256" key="1">
    <source>
        <dbReference type="SAM" id="MobiDB-lite"/>
    </source>
</evidence>
<feature type="compositionally biased region" description="Basic and acidic residues" evidence="1">
    <location>
        <begin position="146"/>
        <end position="165"/>
    </location>
</feature>
<dbReference type="OrthoDB" id="4590707at2759"/>
<feature type="compositionally biased region" description="Basic and acidic residues" evidence="1">
    <location>
        <begin position="174"/>
        <end position="188"/>
    </location>
</feature>
<comment type="caution">
    <text evidence="2">The sequence shown here is derived from an EMBL/GenBank/DDBJ whole genome shotgun (WGS) entry which is preliminary data.</text>
</comment>
<feature type="compositionally biased region" description="Basic and acidic residues" evidence="1">
    <location>
        <begin position="98"/>
        <end position="116"/>
    </location>
</feature>
<evidence type="ECO:0000313" key="3">
    <source>
        <dbReference type="Proteomes" id="UP000193689"/>
    </source>
</evidence>
<reference evidence="2 3" key="1">
    <citation type="submission" date="2016-07" db="EMBL/GenBank/DDBJ databases">
        <title>Pervasive Adenine N6-methylation of Active Genes in Fungi.</title>
        <authorList>
            <consortium name="DOE Joint Genome Institute"/>
            <person name="Mondo S.J."/>
            <person name="Dannebaum R.O."/>
            <person name="Kuo R.C."/>
            <person name="Labutti K."/>
            <person name="Haridas S."/>
            <person name="Kuo A."/>
            <person name="Salamov A."/>
            <person name="Ahrendt S.R."/>
            <person name="Lipzen A."/>
            <person name="Sullivan W."/>
            <person name="Andreopoulos W.B."/>
            <person name="Clum A."/>
            <person name="Lindquist E."/>
            <person name="Daum C."/>
            <person name="Ramamoorthy G.K."/>
            <person name="Gryganskyi A."/>
            <person name="Culley D."/>
            <person name="Magnuson J.K."/>
            <person name="James T.Y."/>
            <person name="O'Malley M.A."/>
            <person name="Stajich J.E."/>
            <person name="Spatafora J.W."/>
            <person name="Visel A."/>
            <person name="Grigoriev I.V."/>
        </authorList>
    </citation>
    <scope>NUCLEOTIDE SEQUENCE [LARGE SCALE GENOMIC DNA]</scope>
    <source>
        <strain evidence="2 3">CBS 129021</strain>
    </source>
</reference>
<accession>A0A1Y2EJQ0</accession>
<dbReference type="InParanoid" id="A0A1Y2EJQ0"/>
<name>A0A1Y2EJQ0_9PEZI</name>
<dbReference type="RefSeq" id="XP_040721116.1">
    <property type="nucleotide sequence ID" value="XM_040859144.1"/>
</dbReference>
<feature type="compositionally biased region" description="Basic and acidic residues" evidence="1">
    <location>
        <begin position="70"/>
        <end position="86"/>
    </location>
</feature>
<proteinExistence type="predicted"/>
<dbReference type="GeneID" id="63775356"/>
<dbReference type="AlphaFoldDB" id="A0A1Y2EJQ0"/>
<sequence>MSLSRTVALRSTLRAASRRATPRLLLWPAARRSYASQHDAAKSSDMPWLIGAVAFTVPSAAYLLYSGPSKSDHHDDKYTEENHDAEAPPADNEFPQEESNKKSDEDKFPVEQEPKHGNPAATHKPSQTGGKIAPASADNSTLAENWDDKEGHEEYRETTENKDTKAATSSSDLSSKKGSMEHPQEDPR</sequence>
<dbReference type="EMBL" id="MCFJ01000001">
    <property type="protein sequence ID" value="ORY71524.1"/>
    <property type="molecule type" value="Genomic_DNA"/>
</dbReference>
<evidence type="ECO:0000313" key="2">
    <source>
        <dbReference type="EMBL" id="ORY71524.1"/>
    </source>
</evidence>
<dbReference type="STRING" id="1141098.A0A1Y2EJQ0"/>
<feature type="region of interest" description="Disordered" evidence="1">
    <location>
        <begin position="65"/>
        <end position="188"/>
    </location>
</feature>
<organism evidence="2 3">
    <name type="scientific">Pseudomassariella vexata</name>
    <dbReference type="NCBI Taxonomy" id="1141098"/>
    <lineage>
        <taxon>Eukaryota</taxon>
        <taxon>Fungi</taxon>
        <taxon>Dikarya</taxon>
        <taxon>Ascomycota</taxon>
        <taxon>Pezizomycotina</taxon>
        <taxon>Sordariomycetes</taxon>
        <taxon>Xylariomycetidae</taxon>
        <taxon>Amphisphaeriales</taxon>
        <taxon>Pseudomassariaceae</taxon>
        <taxon>Pseudomassariella</taxon>
    </lineage>
</organism>
<dbReference type="Proteomes" id="UP000193689">
    <property type="component" value="Unassembled WGS sequence"/>
</dbReference>
<keyword evidence="3" id="KW-1185">Reference proteome</keyword>